<evidence type="ECO:0000313" key="10">
    <source>
        <dbReference type="Proteomes" id="UP001374579"/>
    </source>
</evidence>
<comment type="caution">
    <text evidence="9">The sequence shown here is derived from an EMBL/GenBank/DDBJ whole genome shotgun (WGS) entry which is preliminary data.</text>
</comment>
<dbReference type="PANTHER" id="PTHR12582:SF41">
    <property type="entry name" value="UNC5C-LIKE PROTEIN"/>
    <property type="match status" value="1"/>
</dbReference>
<keyword evidence="4 6" id="KW-1133">Transmembrane helix</keyword>
<dbReference type="InterPro" id="IPR037936">
    <property type="entry name" value="UNC5A-D"/>
</dbReference>
<keyword evidence="6" id="KW-0393">Immunoglobulin domain</keyword>
<dbReference type="Pfam" id="PF00531">
    <property type="entry name" value="Death"/>
    <property type="match status" value="1"/>
</dbReference>
<dbReference type="SUPFAM" id="SSF47986">
    <property type="entry name" value="DEATH domain"/>
    <property type="match status" value="1"/>
</dbReference>
<dbReference type="Pfam" id="PF00791">
    <property type="entry name" value="ZU5"/>
    <property type="match status" value="1"/>
</dbReference>
<dbReference type="EMBL" id="JBAMIC010000022">
    <property type="protein sequence ID" value="KAK7091480.1"/>
    <property type="molecule type" value="Genomic_DNA"/>
</dbReference>
<feature type="region of interest" description="Disordered" evidence="7">
    <location>
        <begin position="37"/>
        <end position="59"/>
    </location>
</feature>
<dbReference type="Gene3D" id="2.60.220.30">
    <property type="match status" value="1"/>
</dbReference>
<dbReference type="SMART" id="SM00218">
    <property type="entry name" value="ZU5"/>
    <property type="match status" value="1"/>
</dbReference>
<evidence type="ECO:0000256" key="1">
    <source>
        <dbReference type="ARBA" id="ARBA00004167"/>
    </source>
</evidence>
<keyword evidence="5 6" id="KW-0472">Membrane</keyword>
<comment type="subcellular location">
    <subcellularLocation>
        <location evidence="6">Cell membrane</location>
        <topology evidence="6">Single-pass type I membrane protein</topology>
    </subcellularLocation>
    <subcellularLocation>
        <location evidence="1">Membrane</location>
        <topology evidence="1">Single-pass membrane protein</topology>
    </subcellularLocation>
</comment>
<dbReference type="Gene3D" id="1.10.533.10">
    <property type="entry name" value="Death Domain, Fas"/>
    <property type="match status" value="1"/>
</dbReference>
<gene>
    <name evidence="9" type="ORF">V1264_009153</name>
</gene>
<feature type="domain" description="ZU5" evidence="8">
    <location>
        <begin position="335"/>
        <end position="475"/>
    </location>
</feature>
<keyword evidence="6" id="KW-0675">Receptor</keyword>
<evidence type="ECO:0000313" key="9">
    <source>
        <dbReference type="EMBL" id="KAK7091480.1"/>
    </source>
</evidence>
<evidence type="ECO:0000256" key="4">
    <source>
        <dbReference type="ARBA" id="ARBA00022989"/>
    </source>
</evidence>
<evidence type="ECO:0000256" key="3">
    <source>
        <dbReference type="ARBA" id="ARBA00022692"/>
    </source>
</evidence>
<dbReference type="InterPro" id="IPR033772">
    <property type="entry name" value="UPA"/>
</dbReference>
<dbReference type="InterPro" id="IPR000488">
    <property type="entry name" value="Death_dom"/>
</dbReference>
<keyword evidence="3 6" id="KW-0812">Transmembrane</keyword>
<comment type="function">
    <text evidence="6">Receptor for netrin required for axon guidance. Mediates axon repulsion of neuronal growth cones in the developing nervous system upon ligand binding.</text>
</comment>
<dbReference type="Pfam" id="PF17217">
    <property type="entry name" value="UPA"/>
    <property type="match status" value="1"/>
</dbReference>
<feature type="transmembrane region" description="Helical" evidence="6">
    <location>
        <begin position="71"/>
        <end position="90"/>
    </location>
</feature>
<feature type="region of interest" description="Disordered" evidence="7">
    <location>
        <begin position="862"/>
        <end position="882"/>
    </location>
</feature>
<dbReference type="PANTHER" id="PTHR12582">
    <property type="entry name" value="NETRIN RECEPTOR UNC5"/>
    <property type="match status" value="1"/>
</dbReference>
<evidence type="ECO:0000256" key="2">
    <source>
        <dbReference type="ARBA" id="ARBA00009844"/>
    </source>
</evidence>
<evidence type="ECO:0000259" key="8">
    <source>
        <dbReference type="PROSITE" id="PS51145"/>
    </source>
</evidence>
<evidence type="ECO:0000256" key="7">
    <source>
        <dbReference type="SAM" id="MobiDB-lite"/>
    </source>
</evidence>
<reference evidence="9 10" key="1">
    <citation type="submission" date="2024-02" db="EMBL/GenBank/DDBJ databases">
        <title>Chromosome-scale genome assembly of the rough periwinkle Littorina saxatilis.</title>
        <authorList>
            <person name="De Jode A."/>
            <person name="Faria R."/>
            <person name="Formenti G."/>
            <person name="Sims Y."/>
            <person name="Smith T.P."/>
            <person name="Tracey A."/>
            <person name="Wood J.M.D."/>
            <person name="Zagrodzka Z.B."/>
            <person name="Johannesson K."/>
            <person name="Butlin R.K."/>
            <person name="Leder E.H."/>
        </authorList>
    </citation>
    <scope>NUCLEOTIDE SEQUENCE [LARGE SCALE GENOMIC DNA]</scope>
    <source>
        <strain evidence="9">Snail1</strain>
        <tissue evidence="9">Muscle</tissue>
    </source>
</reference>
<dbReference type="InterPro" id="IPR000906">
    <property type="entry name" value="ZU5_dom"/>
</dbReference>
<dbReference type="GO" id="GO:0005886">
    <property type="term" value="C:plasma membrane"/>
    <property type="evidence" value="ECO:0007669"/>
    <property type="project" value="UniProtKB-SubCell"/>
</dbReference>
<feature type="compositionally biased region" description="Basic and acidic residues" evidence="7">
    <location>
        <begin position="194"/>
        <end position="207"/>
    </location>
</feature>
<protein>
    <recommendedName>
        <fullName evidence="6">Netrin receptor UNC5</fullName>
    </recommendedName>
</protein>
<dbReference type="Proteomes" id="UP001374579">
    <property type="component" value="Unassembled WGS sequence"/>
</dbReference>
<feature type="region of interest" description="Disordered" evidence="7">
    <location>
        <begin position="172"/>
        <end position="207"/>
    </location>
</feature>
<proteinExistence type="inferred from homology"/>
<dbReference type="InterPro" id="IPR011029">
    <property type="entry name" value="DEATH-like_dom_sf"/>
</dbReference>
<dbReference type="GO" id="GO:0005042">
    <property type="term" value="F:netrin receptor activity"/>
    <property type="evidence" value="ECO:0007669"/>
    <property type="project" value="UniProtKB-UniRule"/>
</dbReference>
<evidence type="ECO:0000256" key="5">
    <source>
        <dbReference type="ARBA" id="ARBA00023136"/>
    </source>
</evidence>
<organism evidence="9 10">
    <name type="scientific">Littorina saxatilis</name>
    <dbReference type="NCBI Taxonomy" id="31220"/>
    <lineage>
        <taxon>Eukaryota</taxon>
        <taxon>Metazoa</taxon>
        <taxon>Spiralia</taxon>
        <taxon>Lophotrochozoa</taxon>
        <taxon>Mollusca</taxon>
        <taxon>Gastropoda</taxon>
        <taxon>Caenogastropoda</taxon>
        <taxon>Littorinimorpha</taxon>
        <taxon>Littorinoidea</taxon>
        <taxon>Littorinidae</taxon>
        <taxon>Littorina</taxon>
    </lineage>
</organism>
<dbReference type="AlphaFoldDB" id="A0AAN9ARC7"/>
<accession>A0AAN9ARC7</accession>
<evidence type="ECO:0000256" key="6">
    <source>
        <dbReference type="RuleBase" id="RU367033"/>
    </source>
</evidence>
<feature type="compositionally biased region" description="Polar residues" evidence="7">
    <location>
        <begin position="873"/>
        <end position="882"/>
    </location>
</feature>
<name>A0AAN9ARC7_9CAEN</name>
<sequence length="882" mass="96301">MSDIAVKVFYIPETVLKVLTCVSVTVWMFSKAAVAGRPPFPEPSSESNGSDSEDDNDSDSSIFKSISTKDLICILALFIVVLIIVVVGIVCWKCAGRGGYKRWKRFLSQEEHLHSHGACASSMRRGAFGSHVRGLENPGCSVETIYDPRQCCACSAHAHHCHHAGWAMNSQDRTPPPAYPMRNGHSVSDVPGRSPEEEGPGHADHLVPRSFEPLEAQNPLPQTVGPATTAILPVRSHMKNNNVTTGSDDDNNDQLGLVPSHTSNQTSTTAIYSRYDDNIVLAGSHTSSGTQLYSGMGPMNIECPGLFDTFPPFLRDLFVPGERSERRTVAGKLMVSLARLVDSRGDFLVLDNMGISLQVPPGAIASGQRQLVSLVLNWDLGDNPPMDNTQALVSPVVYCGPHGLKLLKPCVLSFKHCAFDPRIVQVLSSQTELVEQKDWQLMCSAEDSSGVVSMATDECQVRLQHFSLFTCIQTPPSGTTGKKWLQVAAFCAPLQRQVHHYQVRVYFLNKTPCALQWAIQNEARFGFRLACPERTFLFQGSGESLHLTVNYVSRGWGTVKENCGGGGGGEEEEGGTVPYHSVWHGKCPHLSFCFKRSCIQDNLPYPYSHHSNSSSTSGVTSDTSFPVKVMTHVSEINLDLAVFQDSSSNTPDHLNLLLTEVPSTNLAGSTLSSTSIPGCAPTHLIPACDKHPINISMPPMTVSSGKITGKVRIDPQATGHNVLVDFEQDLDCLPWPFFATSEGAELGVGGANVGGAKEMGVAYGGGAKEQGEEVYPQDLKLKLKLKLDPPCSFGKDWKLLASRLGLDKYIRWLTYRDSPTLHVLQYMEMKGISLSCLHFLLTEIDRYDAAGDVQNVIDKRHTVTSNDKHGHRNWQSSDVQNG</sequence>
<keyword evidence="10" id="KW-1185">Reference proteome</keyword>
<keyword evidence="6" id="KW-0217">Developmental protein</keyword>
<comment type="similarity">
    <text evidence="2 6">Belongs to the unc-5 family.</text>
</comment>
<dbReference type="PROSITE" id="PS51145">
    <property type="entry name" value="ZU5"/>
    <property type="match status" value="1"/>
</dbReference>